<keyword evidence="2" id="KW-0378">Hydrolase</keyword>
<dbReference type="AlphaFoldDB" id="A0A1H9UY43"/>
<keyword evidence="3" id="KW-1185">Reference proteome</keyword>
<dbReference type="GO" id="GO:0016787">
    <property type="term" value="F:hydrolase activity"/>
    <property type="evidence" value="ECO:0007669"/>
    <property type="project" value="UniProtKB-KW"/>
</dbReference>
<dbReference type="InterPro" id="IPR029058">
    <property type="entry name" value="AB_hydrolase_fold"/>
</dbReference>
<evidence type="ECO:0000313" key="3">
    <source>
        <dbReference type="Proteomes" id="UP000199019"/>
    </source>
</evidence>
<evidence type="ECO:0000313" key="2">
    <source>
        <dbReference type="EMBL" id="SES13933.1"/>
    </source>
</evidence>
<dbReference type="InterPro" id="IPR000073">
    <property type="entry name" value="AB_hydrolase_1"/>
</dbReference>
<dbReference type="PANTHER" id="PTHR43194:SF2">
    <property type="entry name" value="PEROXISOMAL MEMBRANE PROTEIN LPX1"/>
    <property type="match status" value="1"/>
</dbReference>
<dbReference type="SUPFAM" id="SSF53474">
    <property type="entry name" value="alpha/beta-Hydrolases"/>
    <property type="match status" value="1"/>
</dbReference>
<gene>
    <name evidence="2" type="ORF">SAMN05216199_2154</name>
</gene>
<evidence type="ECO:0000259" key="1">
    <source>
        <dbReference type="Pfam" id="PF12697"/>
    </source>
</evidence>
<sequence length="249" mass="26227">MTLAVREWGGGNRYAVLLHGMSASSRVFHRLGPALAECGFHVVAPDLPGHGRSEPDPDASIESFADAALAAVPARPELAVGHSMGGMVLAVAADRLGAGHAAYLDIGLTTAPLQGDPLPRMRANRAQRTAPWLRAERPWFSEDEVAIEAEAARQWDPATSASFVRSAAGRDLTPRDASRSSLVVAEPSDYVSAAERLRLSASGFTVHAVEGGRHTLMYGWHDELLAALLEDLPADLLADLHGAGATGSS</sequence>
<dbReference type="STRING" id="587636.SAMN05216199_2154"/>
<reference evidence="3" key="1">
    <citation type="submission" date="2016-10" db="EMBL/GenBank/DDBJ databases">
        <authorList>
            <person name="Varghese N."/>
            <person name="Submissions S."/>
        </authorList>
    </citation>
    <scope>NUCLEOTIDE SEQUENCE [LARGE SCALE GENOMIC DNA]</scope>
    <source>
        <strain evidence="3">CGMCC 1.6963</strain>
    </source>
</reference>
<dbReference type="EMBL" id="FOHB01000003">
    <property type="protein sequence ID" value="SES13933.1"/>
    <property type="molecule type" value="Genomic_DNA"/>
</dbReference>
<dbReference type="InterPro" id="IPR050228">
    <property type="entry name" value="Carboxylesterase_BioH"/>
</dbReference>
<protein>
    <submittedName>
        <fullName evidence="2">Alpha/beta hydrolase family protein</fullName>
    </submittedName>
</protein>
<organism evidence="2 3">
    <name type="scientific">Pedococcus cremeus</name>
    <dbReference type="NCBI Taxonomy" id="587636"/>
    <lineage>
        <taxon>Bacteria</taxon>
        <taxon>Bacillati</taxon>
        <taxon>Actinomycetota</taxon>
        <taxon>Actinomycetes</taxon>
        <taxon>Micrococcales</taxon>
        <taxon>Intrasporangiaceae</taxon>
        <taxon>Pedococcus</taxon>
    </lineage>
</organism>
<dbReference type="RefSeq" id="WP_091757962.1">
    <property type="nucleotide sequence ID" value="NZ_FOHB01000003.1"/>
</dbReference>
<accession>A0A1H9UY43</accession>
<dbReference type="Pfam" id="PF12697">
    <property type="entry name" value="Abhydrolase_6"/>
    <property type="match status" value="1"/>
</dbReference>
<dbReference type="PANTHER" id="PTHR43194">
    <property type="entry name" value="HYDROLASE ALPHA/BETA FOLD FAMILY"/>
    <property type="match status" value="1"/>
</dbReference>
<proteinExistence type="predicted"/>
<dbReference type="OrthoDB" id="63519at2"/>
<dbReference type="Gene3D" id="3.40.50.1820">
    <property type="entry name" value="alpha/beta hydrolase"/>
    <property type="match status" value="1"/>
</dbReference>
<feature type="domain" description="AB hydrolase-1" evidence="1">
    <location>
        <begin position="16"/>
        <end position="220"/>
    </location>
</feature>
<name>A0A1H9UY43_9MICO</name>
<dbReference type="Proteomes" id="UP000199019">
    <property type="component" value="Unassembled WGS sequence"/>
</dbReference>